<dbReference type="SUPFAM" id="SSF48371">
    <property type="entry name" value="ARM repeat"/>
    <property type="match status" value="1"/>
</dbReference>
<evidence type="ECO:0000256" key="4">
    <source>
        <dbReference type="ARBA" id="ARBA00022679"/>
    </source>
</evidence>
<gene>
    <name evidence="8" type="ORF">FNV43_RR03045</name>
</gene>
<evidence type="ECO:0000256" key="6">
    <source>
        <dbReference type="SAM" id="SignalP"/>
    </source>
</evidence>
<evidence type="ECO:0000256" key="1">
    <source>
        <dbReference type="ARBA" id="ARBA00000900"/>
    </source>
</evidence>
<dbReference type="InterPro" id="IPR055566">
    <property type="entry name" value="ARM_LIN"/>
</dbReference>
<evidence type="ECO:0000256" key="5">
    <source>
        <dbReference type="SAM" id="MobiDB-lite"/>
    </source>
</evidence>
<dbReference type="UniPathway" id="UPA00143"/>
<dbReference type="PANTHER" id="PTHR35549:SF1">
    <property type="entry name" value="OS04G0584500 PROTEIN"/>
    <property type="match status" value="1"/>
</dbReference>
<accession>A0A8K0HGZ7</accession>
<keyword evidence="4" id="KW-0808">Transferase</keyword>
<dbReference type="AlphaFoldDB" id="A0A8K0HGZ7"/>
<feature type="region of interest" description="Disordered" evidence="5">
    <location>
        <begin position="110"/>
        <end position="129"/>
    </location>
</feature>
<keyword evidence="6" id="KW-0732">Signal</keyword>
<dbReference type="SUPFAM" id="SSF57850">
    <property type="entry name" value="RING/U-box"/>
    <property type="match status" value="1"/>
</dbReference>
<dbReference type="CDD" id="cd16664">
    <property type="entry name" value="RING-Ubox_PUB"/>
    <property type="match status" value="1"/>
</dbReference>
<name>A0A8K0HGZ7_9ROSA</name>
<feature type="signal peptide" evidence="6">
    <location>
        <begin position="1"/>
        <end position="17"/>
    </location>
</feature>
<protein>
    <recommendedName>
        <fullName evidence="3">RING-type E3 ubiquitin transferase</fullName>
        <ecNumber evidence="3">2.3.2.27</ecNumber>
    </recommendedName>
</protein>
<sequence length="1238" mass="138340">MGRRLSVCFVLITTPLSAPLLSVCGVGRGGPRAVNSEETDSVRVGVQGPPDQSMVFNNSSLASENTGFALTSVTLMSFTKKELEERLMAEMASSLEDLLAQDGFRGRKSLTRSRTSFQPDASGFPRYSFPHEHKKDFRARDRIRAERSRSDVSWYNMKGESPNDNIRGSRAIDNLVRREKIDGWSKKQVRDRPRGRDSANMREGKVSESSSENLPANEIVEVGDEVDERYKDIYSNEVYNSEIGKDKYSKKHILGRLSFIENNRKTMKHPGTSSERSYNTDRGGSSNSKSFEDSCNQKNDNVIQGVFGPALDEVAIQATVSILSGYIKRFLKDEDFRITLRHNCFSSLNFIELEEGHTGSKIILNLEQAIEIVEKAVEESTNAKDLKKAILHLSVIAGLSSNELKDGFTSGVPNYKLSACSHLYLSAVYKLQKKDKVSAKHLLQVFCDSPFQARTALLPELWDYLFFPHLSHLKVWYNQEADSIADTPSRPRKLKLLGKVYNEILDTGTHQFAVYYKDWLTEGVETPSIPSIHIPSVSVGEVRHESAPGPQSGISSPDGAFSMQTMVSKKLYDDVIGHSSKPGFNEAEDIRDPEYFDDDSIRSCEGSAVVKQTLAQTAKDTDQDIEEDSRKSAPDDAFCPENGHLITEQKLIFVEERDSPDSDLNEKFRNSISRGETAENTQLLHSPPDTNENELTLKRLAKSVFQMQQPERYVDLTVSTLSNSSEPSISHSLQNVMKVTSSFQELHGGYLGEKSSFLSIPQEFTCPLTGQLFEDPVTLETGETFERAAIKDWFKQGNRTCPATGKYLKYVIVPSTNLVLKRVIDGWKSEHCKHLLAFASQIMGNTGGDGLKYSDETVIFMLEHLLSAFGKEEQTTNTKHLISLGGLQFLLQRFESGNLEDKTRVAALLSCCIEVDSGCRNQVARDINKQCLLELLHSKQDRSRTNVVMLLTELICLKRKKDVTLFLSGLQNEGIVNTMHILLVYLQSSPAAERPVVAVLLLYLDLLVEPRRYSIYREEAVDAITEALDGSLADEKIRKNCCRALLILGGRFSRTGKLLTESWILNQAGFYGYHEVDPSLPNEEDDILLDDASSVDDEEEHANEEWLRNLSASLLGNGKRSFLETISKCLRSENLDLVGVCLTTTAWLSFALASLSDTEFQPSAMSSLISQLKESLETSHQVEHKILASMSLFNLSKISECRVLMTEMAEGIAAPLQNLAEVTWTAKLLYAIISGKDL</sequence>
<dbReference type="OrthoDB" id="10064100at2759"/>
<feature type="region of interest" description="Disordered" evidence="5">
    <location>
        <begin position="264"/>
        <end position="295"/>
    </location>
</feature>
<feature type="compositionally biased region" description="Basic and acidic residues" evidence="5">
    <location>
        <begin position="183"/>
        <end position="206"/>
    </location>
</feature>
<dbReference type="EMBL" id="VOIH02000002">
    <property type="protein sequence ID" value="KAF3452612.1"/>
    <property type="molecule type" value="Genomic_DNA"/>
</dbReference>
<dbReference type="Pfam" id="PF23568">
    <property type="entry name" value="ARM_LIN"/>
    <property type="match status" value="1"/>
</dbReference>
<evidence type="ECO:0000313" key="8">
    <source>
        <dbReference type="EMBL" id="KAF3452612.1"/>
    </source>
</evidence>
<feature type="region of interest" description="Disordered" evidence="5">
    <location>
        <begin position="615"/>
        <end position="641"/>
    </location>
</feature>
<feature type="region of interest" description="Disordered" evidence="5">
    <location>
        <begin position="183"/>
        <end position="221"/>
    </location>
</feature>
<feature type="domain" description="U-box" evidence="7">
    <location>
        <begin position="759"/>
        <end position="834"/>
    </location>
</feature>
<proteinExistence type="predicted"/>
<dbReference type="InterPro" id="IPR045210">
    <property type="entry name" value="RING-Ubox_PUB"/>
</dbReference>
<dbReference type="InterPro" id="IPR013083">
    <property type="entry name" value="Znf_RING/FYVE/PHD"/>
</dbReference>
<dbReference type="Gene3D" id="1.25.10.10">
    <property type="entry name" value="Leucine-rich Repeat Variant"/>
    <property type="match status" value="1"/>
</dbReference>
<dbReference type="InterPro" id="IPR016024">
    <property type="entry name" value="ARM-type_fold"/>
</dbReference>
<dbReference type="SMART" id="SM00504">
    <property type="entry name" value="Ubox"/>
    <property type="match status" value="1"/>
</dbReference>
<feature type="chain" id="PRO_5035438455" description="RING-type E3 ubiquitin transferase" evidence="6">
    <location>
        <begin position="18"/>
        <end position="1238"/>
    </location>
</feature>
<dbReference type="Pfam" id="PF23628">
    <property type="entry name" value="ARM_LIN_C"/>
    <property type="match status" value="1"/>
</dbReference>
<dbReference type="Proteomes" id="UP000796880">
    <property type="component" value="Unassembled WGS sequence"/>
</dbReference>
<evidence type="ECO:0000256" key="2">
    <source>
        <dbReference type="ARBA" id="ARBA00004906"/>
    </source>
</evidence>
<dbReference type="Gene3D" id="3.30.40.10">
    <property type="entry name" value="Zinc/RING finger domain, C3HC4 (zinc finger)"/>
    <property type="match status" value="1"/>
</dbReference>
<evidence type="ECO:0000259" key="7">
    <source>
        <dbReference type="PROSITE" id="PS51698"/>
    </source>
</evidence>
<dbReference type="PROSITE" id="PS51698">
    <property type="entry name" value="U_BOX"/>
    <property type="match status" value="1"/>
</dbReference>
<comment type="pathway">
    <text evidence="2">Protein modification; protein ubiquitination.</text>
</comment>
<evidence type="ECO:0000313" key="9">
    <source>
        <dbReference type="Proteomes" id="UP000796880"/>
    </source>
</evidence>
<comment type="caution">
    <text evidence="8">The sequence shown here is derived from an EMBL/GenBank/DDBJ whole genome shotgun (WGS) entry which is preliminary data.</text>
</comment>
<evidence type="ECO:0000256" key="3">
    <source>
        <dbReference type="ARBA" id="ARBA00012483"/>
    </source>
</evidence>
<dbReference type="InterPro" id="IPR056512">
    <property type="entry name" value="LIN_N"/>
</dbReference>
<keyword evidence="9" id="KW-1185">Reference proteome</keyword>
<dbReference type="PANTHER" id="PTHR35549">
    <property type="entry name" value="OS04G0584500 PROTEIN"/>
    <property type="match status" value="1"/>
</dbReference>
<dbReference type="GO" id="GO:0061630">
    <property type="term" value="F:ubiquitin protein ligase activity"/>
    <property type="evidence" value="ECO:0007669"/>
    <property type="project" value="UniProtKB-EC"/>
</dbReference>
<dbReference type="Pfam" id="PF04564">
    <property type="entry name" value="U-box"/>
    <property type="match status" value="1"/>
</dbReference>
<dbReference type="InterPro" id="IPR003613">
    <property type="entry name" value="Ubox_domain"/>
</dbReference>
<dbReference type="InterPro" id="IPR011989">
    <property type="entry name" value="ARM-like"/>
</dbReference>
<organism evidence="8 9">
    <name type="scientific">Rhamnella rubrinervis</name>
    <dbReference type="NCBI Taxonomy" id="2594499"/>
    <lineage>
        <taxon>Eukaryota</taxon>
        <taxon>Viridiplantae</taxon>
        <taxon>Streptophyta</taxon>
        <taxon>Embryophyta</taxon>
        <taxon>Tracheophyta</taxon>
        <taxon>Spermatophyta</taxon>
        <taxon>Magnoliopsida</taxon>
        <taxon>eudicotyledons</taxon>
        <taxon>Gunneridae</taxon>
        <taxon>Pentapetalae</taxon>
        <taxon>rosids</taxon>
        <taxon>fabids</taxon>
        <taxon>Rosales</taxon>
        <taxon>Rhamnaceae</taxon>
        <taxon>rhamnoid group</taxon>
        <taxon>Rhamneae</taxon>
        <taxon>Rhamnella</taxon>
    </lineage>
</organism>
<feature type="compositionally biased region" description="Polar residues" evidence="5">
    <location>
        <begin position="271"/>
        <end position="295"/>
    </location>
</feature>
<dbReference type="GO" id="GO:0016567">
    <property type="term" value="P:protein ubiquitination"/>
    <property type="evidence" value="ECO:0007669"/>
    <property type="project" value="UniProtKB-UniPathway"/>
</dbReference>
<dbReference type="EC" id="2.3.2.27" evidence="3"/>
<comment type="catalytic activity">
    <reaction evidence="1">
        <text>S-ubiquitinyl-[E2 ubiquitin-conjugating enzyme]-L-cysteine + [acceptor protein]-L-lysine = [E2 ubiquitin-conjugating enzyme]-L-cysteine + N(6)-ubiquitinyl-[acceptor protein]-L-lysine.</text>
        <dbReference type="EC" id="2.3.2.27"/>
    </reaction>
</comment>
<reference evidence="8" key="1">
    <citation type="submission" date="2020-03" db="EMBL/GenBank/DDBJ databases">
        <title>A high-quality chromosome-level genome assembly of a woody plant with both climbing and erect habits, Rhamnella rubrinervis.</title>
        <authorList>
            <person name="Lu Z."/>
            <person name="Yang Y."/>
            <person name="Zhu X."/>
            <person name="Sun Y."/>
        </authorList>
    </citation>
    <scope>NUCLEOTIDE SEQUENCE</scope>
    <source>
        <strain evidence="8">BYM</strain>
        <tissue evidence="8">Leaf</tissue>
    </source>
</reference>